<feature type="non-terminal residue" evidence="1">
    <location>
        <position position="1"/>
    </location>
</feature>
<dbReference type="EMBL" id="JYDQ01001802">
    <property type="protein sequence ID" value="KRY04651.1"/>
    <property type="molecule type" value="Genomic_DNA"/>
</dbReference>
<comment type="caution">
    <text evidence="1">The sequence shown here is derived from an EMBL/GenBank/DDBJ whole genome shotgun (WGS) entry which is preliminary data.</text>
</comment>
<feature type="non-terminal residue" evidence="1">
    <location>
        <position position="31"/>
    </location>
</feature>
<organism evidence="1 2">
    <name type="scientific">Trichinella patagoniensis</name>
    <dbReference type="NCBI Taxonomy" id="990121"/>
    <lineage>
        <taxon>Eukaryota</taxon>
        <taxon>Metazoa</taxon>
        <taxon>Ecdysozoa</taxon>
        <taxon>Nematoda</taxon>
        <taxon>Enoplea</taxon>
        <taxon>Dorylaimia</taxon>
        <taxon>Trichinellida</taxon>
        <taxon>Trichinellidae</taxon>
        <taxon>Trichinella</taxon>
    </lineage>
</organism>
<reference evidence="1 2" key="1">
    <citation type="submission" date="2015-01" db="EMBL/GenBank/DDBJ databases">
        <title>Evolution of Trichinella species and genotypes.</title>
        <authorList>
            <person name="Korhonen P.K."/>
            <person name="Edoardo P."/>
            <person name="Giuseppe L.R."/>
            <person name="Gasser R.B."/>
        </authorList>
    </citation>
    <scope>NUCLEOTIDE SEQUENCE [LARGE SCALE GENOMIC DNA]</scope>
    <source>
        <strain evidence="1">ISS2496</strain>
    </source>
</reference>
<evidence type="ECO:0000313" key="2">
    <source>
        <dbReference type="Proteomes" id="UP000054783"/>
    </source>
</evidence>
<gene>
    <name evidence="1" type="ORF">T12_9186</name>
</gene>
<dbReference type="AlphaFoldDB" id="A0A0V0YX12"/>
<accession>A0A0V0YX12</accession>
<proteinExistence type="predicted"/>
<protein>
    <submittedName>
        <fullName evidence="1">Uncharacterized protein</fullName>
    </submittedName>
</protein>
<evidence type="ECO:0000313" key="1">
    <source>
        <dbReference type="EMBL" id="KRY04651.1"/>
    </source>
</evidence>
<name>A0A0V0YX12_9BILA</name>
<keyword evidence="2" id="KW-1185">Reference proteome</keyword>
<sequence length="31" mass="3291">LSSSLDTPGLTTTTQIYSPLISKTSDLLFCS</sequence>
<dbReference type="Proteomes" id="UP000054783">
    <property type="component" value="Unassembled WGS sequence"/>
</dbReference>